<comment type="similarity">
    <text evidence="1">Belongs to the peptidase S49 family.</text>
</comment>
<feature type="domain" description="Peptidase S49" evidence="6">
    <location>
        <begin position="149"/>
        <end position="297"/>
    </location>
</feature>
<keyword evidence="4" id="KW-0720">Serine protease</keyword>
<evidence type="ECO:0000256" key="3">
    <source>
        <dbReference type="ARBA" id="ARBA00022801"/>
    </source>
</evidence>
<accession>A0A217EFG5</accession>
<dbReference type="EMBL" id="FZLN01000001">
    <property type="protein sequence ID" value="SNQ28950.1"/>
    <property type="molecule type" value="Genomic_DNA"/>
</dbReference>
<protein>
    <submittedName>
        <fullName evidence="7">Protease-4</fullName>
    </submittedName>
</protein>
<evidence type="ECO:0000313" key="8">
    <source>
        <dbReference type="Proteomes" id="UP000243463"/>
    </source>
</evidence>
<keyword evidence="3" id="KW-0378">Hydrolase</keyword>
<sequence>MSDWPPKPKNQESNQSNEHKGNEWQLLEKVVLASVNEQRRARRWSIFFRLLSFIVVVSVLARTCSISDPEEKAKGSNVGNHLAVIDIQGVISSDEKDVNSKDTIEALKDAFSAKNSQAIVLNINSPGGSPVESDNIWQEIRYLKTQYPSKKVYAVIGDTGASGAYYIASAAQEIWVNPSSLVGSIGVIMPNYGVSGLAQKLGVEDRTLTAGSNKDILSMTKPVNPAQKQHVQNLLDNVHTHFIDAVKQGRGDRLKNADPSVFSGLFWTGEQAIKLGIADRAGNLETLKRQLKIEKTVNYTVEHNPFEALLGKMGATIGQGVTSSIKQEIGTTSPQIELK</sequence>
<dbReference type="SUPFAM" id="SSF52096">
    <property type="entry name" value="ClpP/crotonase"/>
    <property type="match status" value="1"/>
</dbReference>
<evidence type="ECO:0000313" key="7">
    <source>
        <dbReference type="EMBL" id="SNQ28950.1"/>
    </source>
</evidence>
<evidence type="ECO:0000256" key="5">
    <source>
        <dbReference type="SAM" id="MobiDB-lite"/>
    </source>
</evidence>
<dbReference type="AlphaFoldDB" id="A0A217EFG5"/>
<dbReference type="Gene3D" id="3.90.226.10">
    <property type="entry name" value="2-enoyl-CoA Hydratase, Chain A, domain 1"/>
    <property type="match status" value="1"/>
</dbReference>
<dbReference type="Gene3D" id="6.20.330.10">
    <property type="match status" value="1"/>
</dbReference>
<reference evidence="8" key="1">
    <citation type="submission" date="2017-06" db="EMBL/GenBank/DDBJ databases">
        <authorList>
            <person name="Varghese N."/>
            <person name="Submissions S."/>
        </authorList>
    </citation>
    <scope>NUCLEOTIDE SEQUENCE [LARGE SCALE GENOMIC DNA]</scope>
    <source>
        <strain evidence="8">ANC 5114</strain>
    </source>
</reference>
<feature type="region of interest" description="Disordered" evidence="5">
    <location>
        <begin position="1"/>
        <end position="20"/>
    </location>
</feature>
<dbReference type="GO" id="GO:0006508">
    <property type="term" value="P:proteolysis"/>
    <property type="evidence" value="ECO:0007669"/>
    <property type="project" value="UniProtKB-KW"/>
</dbReference>
<dbReference type="InterPro" id="IPR004635">
    <property type="entry name" value="Pept_S49_SppA"/>
</dbReference>
<evidence type="ECO:0000256" key="2">
    <source>
        <dbReference type="ARBA" id="ARBA00022670"/>
    </source>
</evidence>
<keyword evidence="8" id="KW-1185">Reference proteome</keyword>
<dbReference type="Proteomes" id="UP000243463">
    <property type="component" value="Unassembled WGS sequence"/>
</dbReference>
<dbReference type="OrthoDB" id="9764363at2"/>
<dbReference type="NCBIfam" id="TIGR00706">
    <property type="entry name" value="SppA_dom"/>
    <property type="match status" value="1"/>
</dbReference>
<organism evidence="7 8">
    <name type="scientific">Acinetobacter apis</name>
    <dbReference type="NCBI Taxonomy" id="1229165"/>
    <lineage>
        <taxon>Bacteria</taxon>
        <taxon>Pseudomonadati</taxon>
        <taxon>Pseudomonadota</taxon>
        <taxon>Gammaproteobacteria</taxon>
        <taxon>Moraxellales</taxon>
        <taxon>Moraxellaceae</taxon>
        <taxon>Acinetobacter</taxon>
    </lineage>
</organism>
<evidence type="ECO:0000256" key="1">
    <source>
        <dbReference type="ARBA" id="ARBA00008683"/>
    </source>
</evidence>
<name>A0A217EFG5_9GAMM</name>
<dbReference type="PANTHER" id="PTHR42987">
    <property type="entry name" value="PEPTIDASE S49"/>
    <property type="match status" value="1"/>
</dbReference>
<dbReference type="InterPro" id="IPR029045">
    <property type="entry name" value="ClpP/crotonase-like_dom_sf"/>
</dbReference>
<evidence type="ECO:0000256" key="4">
    <source>
        <dbReference type="ARBA" id="ARBA00022825"/>
    </source>
</evidence>
<dbReference type="CDD" id="cd07023">
    <property type="entry name" value="S49_Sppa_N_C"/>
    <property type="match status" value="1"/>
</dbReference>
<dbReference type="PANTHER" id="PTHR42987:SF8">
    <property type="entry name" value="PROTEINASE"/>
    <property type="match status" value="1"/>
</dbReference>
<dbReference type="InterPro" id="IPR002142">
    <property type="entry name" value="Peptidase_S49"/>
</dbReference>
<dbReference type="Pfam" id="PF01343">
    <property type="entry name" value="Peptidase_S49"/>
    <property type="match status" value="1"/>
</dbReference>
<dbReference type="GO" id="GO:0008236">
    <property type="term" value="F:serine-type peptidase activity"/>
    <property type="evidence" value="ECO:0007669"/>
    <property type="project" value="UniProtKB-KW"/>
</dbReference>
<gene>
    <name evidence="7" type="ORF">SAMN05444584_0881</name>
</gene>
<evidence type="ECO:0000259" key="6">
    <source>
        <dbReference type="Pfam" id="PF01343"/>
    </source>
</evidence>
<keyword evidence="2 7" id="KW-0645">Protease</keyword>
<dbReference type="RefSeq" id="WP_088822962.1">
    <property type="nucleotide sequence ID" value="NZ_FZLN01000001.1"/>
</dbReference>
<proteinExistence type="inferred from homology"/>
<dbReference type="InterPro" id="IPR047272">
    <property type="entry name" value="S49_SppA_C"/>
</dbReference>